<dbReference type="EMBL" id="GADI01000645">
    <property type="protein sequence ID" value="JAA73163.1"/>
    <property type="molecule type" value="mRNA"/>
</dbReference>
<accession>A0A0K8RQJ4</accession>
<feature type="non-terminal residue" evidence="1">
    <location>
        <position position="1"/>
    </location>
</feature>
<dbReference type="AlphaFoldDB" id="A0A0K8RQJ4"/>
<reference evidence="1" key="1">
    <citation type="submission" date="2012-12" db="EMBL/GenBank/DDBJ databases">
        <title>Identification and characterization of a phenylalanine ammonia-lyase gene family in Isatis indigotica Fort.</title>
        <authorList>
            <person name="Liu Q."/>
            <person name="Chen J."/>
            <person name="Zhou X."/>
            <person name="Di P."/>
            <person name="Xiao Y."/>
            <person name="Xuan H."/>
            <person name="Zhang L."/>
            <person name="Chen W."/>
        </authorList>
    </citation>
    <scope>NUCLEOTIDE SEQUENCE</scope>
    <source>
        <tissue evidence="1">Salivary gland</tissue>
    </source>
</reference>
<organism evidence="1">
    <name type="scientific">Ixodes ricinus</name>
    <name type="common">Common tick</name>
    <name type="synonym">Acarus ricinus</name>
    <dbReference type="NCBI Taxonomy" id="34613"/>
    <lineage>
        <taxon>Eukaryota</taxon>
        <taxon>Metazoa</taxon>
        <taxon>Ecdysozoa</taxon>
        <taxon>Arthropoda</taxon>
        <taxon>Chelicerata</taxon>
        <taxon>Arachnida</taxon>
        <taxon>Acari</taxon>
        <taxon>Parasitiformes</taxon>
        <taxon>Ixodida</taxon>
        <taxon>Ixodoidea</taxon>
        <taxon>Ixodidae</taxon>
        <taxon>Ixodinae</taxon>
        <taxon>Ixodes</taxon>
    </lineage>
</organism>
<evidence type="ECO:0000313" key="1">
    <source>
        <dbReference type="EMBL" id="JAA73163.1"/>
    </source>
</evidence>
<sequence>AKGTLPALCRTALTCVAFWSIRFFREVLLAYVLVEHGRTSERFLRVETTTPNLYESHYRNNSGLCGAQYRNSSHAEAVYNCTLKLLPPIVNTTWETIRHRINRTIPEFVKLMCNFTVAMPEEFYLFNLGSNGNSDSGAEEHESTPAAVKVTDDQITQAEENCTAQITGWTTPAPITLGSSEVPQFEAIL</sequence>
<protein>
    <submittedName>
        <fullName evidence="1">Putative isac anti-complement</fullName>
    </submittedName>
</protein>
<proteinExistence type="evidence at transcript level"/>
<name>A0A0K8RQJ4_IXORI</name>